<dbReference type="RefSeq" id="WP_007321017.1">
    <property type="nucleotide sequence ID" value="NZ_BAEE01000022.1"/>
</dbReference>
<sequence>MRGSHGGLLVAATAVALVVSGCATEDDRNPDAPVPVTTVYTSEANGSPSSSAAPAAVSEQGKLPDGWYRTNTGTLATPCGGSRNPGTVFDVQKGTWIDVPAPRSIDDGETEEEKRCAIVGDPDDPVVIYGRVVRKRASGVTGESIKPEVYAMKVKDGSADKAVDLTSLLAQGADVEAIGAYPGGFYLLENGVPGSNNLIQIGLKLIALDGDLKASVTNTLVKFPSQLSSNANDLELAAALLSYDPSHLKAPGANVVKLPSGARLGIPDDAHLVEVVDRFAVYQEKHPSGTTAPIKIMDSASGKVVTTPITTTALGYQIQAWGNLVRITSTYVVDMSTGKVLLDSTKEKNPAPNKIAGKYLYVKDDLKDPVIDLTTGKTVHEGWSRRPIARIKGWTIVSNTDDLGEGNLTLVRDDDKGEYAGPWW</sequence>
<comment type="caution">
    <text evidence="2">The sequence shown here is derived from an EMBL/GenBank/DDBJ whole genome shotgun (WGS) entry which is preliminary data.</text>
</comment>
<dbReference type="PROSITE" id="PS51257">
    <property type="entry name" value="PROKAR_LIPOPROTEIN"/>
    <property type="match status" value="1"/>
</dbReference>
<dbReference type="OrthoDB" id="4663611at2"/>
<reference evidence="2 3" key="1">
    <citation type="submission" date="2011-11" db="EMBL/GenBank/DDBJ databases">
        <title>Whole genome shotgun sequence of Gordonia araii NBRC 100433.</title>
        <authorList>
            <person name="Yoshida Y."/>
            <person name="Hosoyama A."/>
            <person name="Tsuchikane K."/>
            <person name="Katsumata H."/>
            <person name="Yamazaki S."/>
            <person name="Fujita N."/>
        </authorList>
    </citation>
    <scope>NUCLEOTIDE SEQUENCE [LARGE SCALE GENOMIC DNA]</scope>
    <source>
        <strain evidence="2 3">NBRC 100433</strain>
    </source>
</reference>
<organism evidence="2 3">
    <name type="scientific">Gordonia araii NBRC 100433</name>
    <dbReference type="NCBI Taxonomy" id="1073574"/>
    <lineage>
        <taxon>Bacteria</taxon>
        <taxon>Bacillati</taxon>
        <taxon>Actinomycetota</taxon>
        <taxon>Actinomycetes</taxon>
        <taxon>Mycobacteriales</taxon>
        <taxon>Gordoniaceae</taxon>
        <taxon>Gordonia</taxon>
    </lineage>
</organism>
<dbReference type="STRING" id="1073574.GOARA_022_00160"/>
<name>G7GZB5_9ACTN</name>
<evidence type="ECO:0000313" key="2">
    <source>
        <dbReference type="EMBL" id="GAB08940.1"/>
    </source>
</evidence>
<accession>G7GZB5</accession>
<evidence type="ECO:0008006" key="4">
    <source>
        <dbReference type="Google" id="ProtNLM"/>
    </source>
</evidence>
<dbReference type="AlphaFoldDB" id="G7GZB5"/>
<proteinExistence type="predicted"/>
<dbReference type="EMBL" id="BAEE01000022">
    <property type="protein sequence ID" value="GAB08940.1"/>
    <property type="molecule type" value="Genomic_DNA"/>
</dbReference>
<feature type="compositionally biased region" description="Low complexity" evidence="1">
    <location>
        <begin position="47"/>
        <end position="56"/>
    </location>
</feature>
<gene>
    <name evidence="2" type="ORF">GOARA_022_00160</name>
</gene>
<dbReference type="Proteomes" id="UP000035088">
    <property type="component" value="Unassembled WGS sequence"/>
</dbReference>
<evidence type="ECO:0000313" key="3">
    <source>
        <dbReference type="Proteomes" id="UP000035088"/>
    </source>
</evidence>
<evidence type="ECO:0000256" key="1">
    <source>
        <dbReference type="SAM" id="MobiDB-lite"/>
    </source>
</evidence>
<protein>
    <recommendedName>
        <fullName evidence="4">Lipoprotein</fullName>
    </recommendedName>
</protein>
<feature type="region of interest" description="Disordered" evidence="1">
    <location>
        <begin position="41"/>
        <end position="65"/>
    </location>
</feature>
<keyword evidence="3" id="KW-1185">Reference proteome</keyword>